<keyword evidence="3" id="KW-1185">Reference proteome</keyword>
<keyword evidence="1" id="KW-0732">Signal</keyword>
<evidence type="ECO:0000256" key="1">
    <source>
        <dbReference type="SAM" id="SignalP"/>
    </source>
</evidence>
<proteinExistence type="predicted"/>
<evidence type="ECO:0008006" key="4">
    <source>
        <dbReference type="Google" id="ProtNLM"/>
    </source>
</evidence>
<organism evidence="2 3">
    <name type="scientific">Geothrix limicola</name>
    <dbReference type="NCBI Taxonomy" id="2927978"/>
    <lineage>
        <taxon>Bacteria</taxon>
        <taxon>Pseudomonadati</taxon>
        <taxon>Acidobacteriota</taxon>
        <taxon>Holophagae</taxon>
        <taxon>Holophagales</taxon>
        <taxon>Holophagaceae</taxon>
        <taxon>Geothrix</taxon>
    </lineage>
</organism>
<feature type="chain" id="PRO_5046850461" description="Secreted protein" evidence="1">
    <location>
        <begin position="25"/>
        <end position="148"/>
    </location>
</feature>
<dbReference type="RefSeq" id="WP_285569477.1">
    <property type="nucleotide sequence ID" value="NZ_BSDE01000001.1"/>
</dbReference>
<name>A0ABQ5QAJ2_9BACT</name>
<protein>
    <recommendedName>
        <fullName evidence="4">Secreted protein</fullName>
    </recommendedName>
</protein>
<comment type="caution">
    <text evidence="2">The sequence shown here is derived from an EMBL/GenBank/DDBJ whole genome shotgun (WGS) entry which is preliminary data.</text>
</comment>
<accession>A0ABQ5QAJ2</accession>
<gene>
    <name evidence="2" type="ORF">GETHLI_03470</name>
</gene>
<reference evidence="2 3" key="1">
    <citation type="journal article" date="2023" name="Antonie Van Leeuwenhoek">
        <title>Mesoterricola silvestris gen. nov., sp. nov., Mesoterricola sediminis sp. nov., Geothrix oryzae sp. nov., Geothrix edaphica sp. nov., Geothrix rubra sp. nov., and Geothrix limicola sp. nov., six novel members of Acidobacteriota isolated from soils.</title>
        <authorList>
            <person name="Itoh H."/>
            <person name="Sugisawa Y."/>
            <person name="Mise K."/>
            <person name="Xu Z."/>
            <person name="Kuniyasu M."/>
            <person name="Ushijima N."/>
            <person name="Kawano K."/>
            <person name="Kobayashi E."/>
            <person name="Shiratori Y."/>
            <person name="Masuda Y."/>
            <person name="Senoo K."/>
        </authorList>
    </citation>
    <scope>NUCLEOTIDE SEQUENCE [LARGE SCALE GENOMIC DNA]</scope>
    <source>
        <strain evidence="2 3">Red804</strain>
    </source>
</reference>
<evidence type="ECO:0000313" key="2">
    <source>
        <dbReference type="EMBL" id="GLH71845.1"/>
    </source>
</evidence>
<dbReference type="Proteomes" id="UP001165069">
    <property type="component" value="Unassembled WGS sequence"/>
</dbReference>
<dbReference type="EMBL" id="BSDE01000001">
    <property type="protein sequence ID" value="GLH71845.1"/>
    <property type="molecule type" value="Genomic_DNA"/>
</dbReference>
<feature type="signal peptide" evidence="1">
    <location>
        <begin position="1"/>
        <end position="24"/>
    </location>
</feature>
<evidence type="ECO:0000313" key="3">
    <source>
        <dbReference type="Proteomes" id="UP001165069"/>
    </source>
</evidence>
<sequence>MFKRTLFFSSMLMSAAGLWAQAPAAPAAKELNGNEAVPFPTKDHPTVCRGHVTGRNAVSVPLVVPPGKQVKAQLGGRFAGELKVRFVNNIRSHKDPGLMVDATNFRNDVSYYKNVTNEPQTIFCTVRSIETDVPQIMPEFTITFTEGA</sequence>